<organism evidence="2 3">
    <name type="scientific">Streptomyces griseofuscus</name>
    <dbReference type="NCBI Taxonomy" id="146922"/>
    <lineage>
        <taxon>Bacteria</taxon>
        <taxon>Bacillati</taxon>
        <taxon>Actinomycetota</taxon>
        <taxon>Actinomycetes</taxon>
        <taxon>Kitasatosporales</taxon>
        <taxon>Streptomycetaceae</taxon>
        <taxon>Streptomyces</taxon>
    </lineage>
</organism>
<gene>
    <name evidence="2" type="ORF">HEP81_00061</name>
</gene>
<dbReference type="KEGG" id="sgf:HEP81_00061"/>
<proteinExistence type="predicted"/>
<evidence type="ECO:0000256" key="1">
    <source>
        <dbReference type="SAM" id="MobiDB-lite"/>
    </source>
</evidence>
<feature type="compositionally biased region" description="Basic and acidic residues" evidence="1">
    <location>
        <begin position="110"/>
        <end position="120"/>
    </location>
</feature>
<evidence type="ECO:0000313" key="2">
    <source>
        <dbReference type="EMBL" id="QNT90399.1"/>
    </source>
</evidence>
<feature type="region of interest" description="Disordered" evidence="1">
    <location>
        <begin position="101"/>
        <end position="217"/>
    </location>
</feature>
<feature type="compositionally biased region" description="Basic and acidic residues" evidence="1">
    <location>
        <begin position="199"/>
        <end position="209"/>
    </location>
</feature>
<feature type="region of interest" description="Disordered" evidence="1">
    <location>
        <begin position="348"/>
        <end position="386"/>
    </location>
</feature>
<accession>A0A7H1PQR9</accession>
<dbReference type="AlphaFoldDB" id="A0A7H1PQR9"/>
<dbReference type="Proteomes" id="UP000516422">
    <property type="component" value="Chromosome"/>
</dbReference>
<sequence length="386" mass="40879">MTSPEPTRSGTPPTGSSLSAPALSCGAVSWTCRYGWCPIRIGGAGLRGRGLRCRVPAVSGLPPESARLRAILAYLERQIAETETVGIYLRLQCHAVRKALAHAQTSSGPGRDREVRESRPRRPPSAQYLMETKLNPKDPWPVTRPRRRLHDPAGAADPRLNHCGAGPPGARGHGDRGRAVPDLPARAGHRPRMSAPRSAPDRTSGDRSPLRPAGPGHRRTGALYVLVAFARASCVRPGRRPWDSAVATSPAETLAASLATSPARGLPASPASVQISPAARAWSGRWHPRCGRFAHVSWLVWREGRGGMGGTAAAGDCGRARSGCAAARPAAPRPPPCIRSWYGGRLPPSLPAESSTTGTTLLPGGSRWDRAGWHPRAGRPAGLQGR</sequence>
<evidence type="ECO:0000313" key="3">
    <source>
        <dbReference type="Proteomes" id="UP000516422"/>
    </source>
</evidence>
<feature type="compositionally biased region" description="Low complexity" evidence="1">
    <location>
        <begin position="354"/>
        <end position="366"/>
    </location>
</feature>
<reference evidence="2 3" key="1">
    <citation type="submission" date="2020-04" db="EMBL/GenBank/DDBJ databases">
        <title>Characterization and engineering of Streptomyces griseofuscus DSM40191 as a potential heterologous host for expression of BGCs.</title>
        <authorList>
            <person name="Gren T."/>
            <person name="Whitford C.M."/>
            <person name="Mohite O.S."/>
            <person name="Joergensen T.S."/>
            <person name="Nielsen J.B."/>
            <person name="Lee S.Y."/>
            <person name="Weber T."/>
        </authorList>
    </citation>
    <scope>NUCLEOTIDE SEQUENCE [LARGE SCALE GENOMIC DNA]</scope>
    <source>
        <strain evidence="2 3">DSM 40191</strain>
    </source>
</reference>
<feature type="region of interest" description="Disordered" evidence="1">
    <location>
        <begin position="1"/>
        <end position="21"/>
    </location>
</feature>
<dbReference type="EMBL" id="CP051006">
    <property type="protein sequence ID" value="QNT90399.1"/>
    <property type="molecule type" value="Genomic_DNA"/>
</dbReference>
<protein>
    <submittedName>
        <fullName evidence="2">Uncharacterized protein</fullName>
    </submittedName>
</protein>
<feature type="compositionally biased region" description="Polar residues" evidence="1">
    <location>
        <begin position="1"/>
        <end position="19"/>
    </location>
</feature>
<name>A0A7H1PQR9_9ACTN</name>